<proteinExistence type="predicted"/>
<feature type="domain" description="Phage tail collar" evidence="1">
    <location>
        <begin position="76"/>
        <end position="132"/>
    </location>
</feature>
<dbReference type="Pfam" id="PF07484">
    <property type="entry name" value="Collar"/>
    <property type="match status" value="1"/>
</dbReference>
<dbReference type="CDD" id="cd22641">
    <property type="entry name" value="C24-like"/>
    <property type="match status" value="1"/>
</dbReference>
<protein>
    <submittedName>
        <fullName evidence="2">Tail collar protein</fullName>
    </submittedName>
</protein>
<name>A0AAU8B0H1_9CAUD</name>
<dbReference type="InterPro" id="IPR011083">
    <property type="entry name" value="Phage_tail_collar_dom"/>
</dbReference>
<accession>A0AAU8B0H1</accession>
<dbReference type="InterPro" id="IPR037053">
    <property type="entry name" value="Phage_tail_collar_dom_sf"/>
</dbReference>
<evidence type="ECO:0000259" key="1">
    <source>
        <dbReference type="Pfam" id="PF07484"/>
    </source>
</evidence>
<dbReference type="EMBL" id="PP511596">
    <property type="protein sequence ID" value="XCD05765.1"/>
    <property type="molecule type" value="Genomic_DNA"/>
</dbReference>
<evidence type="ECO:0000313" key="2">
    <source>
        <dbReference type="EMBL" id="XCD05765.1"/>
    </source>
</evidence>
<sequence length="232" mass="24628">MQPYSAAKQWNDGFGANETRITAADLTHIEAGISAATQGVTNVETRLQSTITDQAKKAEDLRKEILAAAQALIPIGTILMFGGNSDPAGWVRCDGRLLERAGNAKLFAAIGTIYGSTTSANFRVPDFRDRFPAGAGTTYNPGAVGGLATVALTEAQMPRHAHEIGEATDSARRFEARTANQDIGIGSGGYTYLTSVGNNSNPRRPFANFVGSSQAHENRPPYLAVPFIIKVS</sequence>
<dbReference type="Gene3D" id="3.90.1340.10">
    <property type="entry name" value="Phage tail collar domain"/>
    <property type="match status" value="1"/>
</dbReference>
<organism evidence="2">
    <name type="scientific">Dulem virus 38</name>
    <dbReference type="NCBI Taxonomy" id="3145756"/>
    <lineage>
        <taxon>Viruses</taxon>
        <taxon>Duplodnaviria</taxon>
        <taxon>Heunggongvirae</taxon>
        <taxon>Uroviricota</taxon>
        <taxon>Caudoviricetes</taxon>
    </lineage>
</organism>
<reference evidence="2" key="1">
    <citation type="submission" date="2024-03" db="EMBL/GenBank/DDBJ databases">
        <title>Diverse circular DNA viruses in blood, oral, and fecal samples of captive lemurs.</title>
        <authorList>
            <person name="Paietta E.N."/>
            <person name="Kraberger S."/>
            <person name="Lund M.C."/>
            <person name="Custer J.M."/>
            <person name="Vargas K.M."/>
            <person name="Ehmke E.E."/>
            <person name="Yoder A.D."/>
            <person name="Varsani A."/>
        </authorList>
    </citation>
    <scope>NUCLEOTIDE SEQUENCE</scope>
    <source>
        <strain evidence="2">Duke_24SF_44</strain>
    </source>
</reference>
<dbReference type="SUPFAM" id="SSF88874">
    <property type="entry name" value="Receptor-binding domain of short tail fibre protein gp12"/>
    <property type="match status" value="1"/>
</dbReference>